<protein>
    <recommendedName>
        <fullName evidence="4">NB-ARC domain-containing protein</fullName>
    </recommendedName>
</protein>
<name>A0A5C7IUM1_9ROSI</name>
<dbReference type="Gene3D" id="3.80.10.10">
    <property type="entry name" value="Ribonuclease Inhibitor"/>
    <property type="match status" value="2"/>
</dbReference>
<accession>A0A5C7IUM1</accession>
<reference evidence="3" key="1">
    <citation type="journal article" date="2019" name="Gigascience">
        <title>De novo genome assembly of the endangered Acer yangbiense, a plant species with extremely small populations endemic to Yunnan Province, China.</title>
        <authorList>
            <person name="Yang J."/>
            <person name="Wariss H.M."/>
            <person name="Tao L."/>
            <person name="Zhang R."/>
            <person name="Yun Q."/>
            <person name="Hollingsworth P."/>
            <person name="Dao Z."/>
            <person name="Luo G."/>
            <person name="Guo H."/>
            <person name="Ma Y."/>
            <person name="Sun W."/>
        </authorList>
    </citation>
    <scope>NUCLEOTIDE SEQUENCE [LARGE SCALE GENOMIC DNA]</scope>
    <source>
        <strain evidence="3">cv. Malutang</strain>
    </source>
</reference>
<dbReference type="AlphaFoldDB" id="A0A5C7IUM1"/>
<dbReference type="SUPFAM" id="SSF52058">
    <property type="entry name" value="L domain-like"/>
    <property type="match status" value="1"/>
</dbReference>
<gene>
    <name evidence="2" type="ORF">EZV62_001550</name>
</gene>
<dbReference type="OrthoDB" id="1725454at2759"/>
<sequence>MDDCEGMLLQHLHDCVSLSTLCISKVSSLACLPDSSLKNITALRVLKLSNCSELVTLWEGTGSDNFCSLQRFEVWCCQKLISLPEELPPILQHLKLMYCSNLESLSQGMHHIPLVDFEICNVDKLTSFPEVRLPNTLKRLVIKECKNLQHLPNSIHNLTSLELLEIRRCPLRESFPGEGLPVTLKWISIFKCDNLRSLPDELHNLISLKELRISNVPKLASLPDCGLPTMLSYLDIDACPLLIARCNKEDGDWFKVAHVPNKRIDGKEIF</sequence>
<keyword evidence="1" id="KW-0611">Plant defense</keyword>
<evidence type="ECO:0000313" key="3">
    <source>
        <dbReference type="Proteomes" id="UP000323000"/>
    </source>
</evidence>
<organism evidence="2 3">
    <name type="scientific">Acer yangbiense</name>
    <dbReference type="NCBI Taxonomy" id="1000413"/>
    <lineage>
        <taxon>Eukaryota</taxon>
        <taxon>Viridiplantae</taxon>
        <taxon>Streptophyta</taxon>
        <taxon>Embryophyta</taxon>
        <taxon>Tracheophyta</taxon>
        <taxon>Spermatophyta</taxon>
        <taxon>Magnoliopsida</taxon>
        <taxon>eudicotyledons</taxon>
        <taxon>Gunneridae</taxon>
        <taxon>Pentapetalae</taxon>
        <taxon>rosids</taxon>
        <taxon>malvids</taxon>
        <taxon>Sapindales</taxon>
        <taxon>Sapindaceae</taxon>
        <taxon>Hippocastanoideae</taxon>
        <taxon>Acereae</taxon>
        <taxon>Acer</taxon>
    </lineage>
</organism>
<keyword evidence="3" id="KW-1185">Reference proteome</keyword>
<dbReference type="GO" id="GO:0006952">
    <property type="term" value="P:defense response"/>
    <property type="evidence" value="ECO:0007669"/>
    <property type="project" value="UniProtKB-KW"/>
</dbReference>
<evidence type="ECO:0000256" key="1">
    <source>
        <dbReference type="ARBA" id="ARBA00022821"/>
    </source>
</evidence>
<dbReference type="Proteomes" id="UP000323000">
    <property type="component" value="Chromosome 1"/>
</dbReference>
<dbReference type="PANTHER" id="PTHR36766">
    <property type="entry name" value="PLANT BROAD-SPECTRUM MILDEW RESISTANCE PROTEIN RPW8"/>
    <property type="match status" value="1"/>
</dbReference>
<evidence type="ECO:0000313" key="2">
    <source>
        <dbReference type="EMBL" id="TXG72971.1"/>
    </source>
</evidence>
<evidence type="ECO:0008006" key="4">
    <source>
        <dbReference type="Google" id="ProtNLM"/>
    </source>
</evidence>
<comment type="caution">
    <text evidence="2">The sequence shown here is derived from an EMBL/GenBank/DDBJ whole genome shotgun (WGS) entry which is preliminary data.</text>
</comment>
<proteinExistence type="predicted"/>
<dbReference type="PANTHER" id="PTHR36766:SF40">
    <property type="entry name" value="DISEASE RESISTANCE PROTEIN RGA3"/>
    <property type="match status" value="1"/>
</dbReference>
<dbReference type="InterPro" id="IPR032675">
    <property type="entry name" value="LRR_dom_sf"/>
</dbReference>
<dbReference type="EMBL" id="VAHF01000001">
    <property type="protein sequence ID" value="TXG72971.1"/>
    <property type="molecule type" value="Genomic_DNA"/>
</dbReference>